<proteinExistence type="predicted"/>
<dbReference type="EMBL" id="FWXV01000004">
    <property type="protein sequence ID" value="SMD16076.1"/>
    <property type="molecule type" value="Genomic_DNA"/>
</dbReference>
<reference evidence="1 2" key="1">
    <citation type="submission" date="2017-04" db="EMBL/GenBank/DDBJ databases">
        <authorList>
            <person name="Afonso C.L."/>
            <person name="Miller P.J."/>
            <person name="Scott M.A."/>
            <person name="Spackman E."/>
            <person name="Goraichik I."/>
            <person name="Dimitrov K.M."/>
            <person name="Suarez D.L."/>
            <person name="Swayne D.E."/>
        </authorList>
    </citation>
    <scope>NUCLEOTIDE SEQUENCE [LARGE SCALE GENOMIC DNA]</scope>
    <source>
        <strain evidence="1 2">DSM 43828</strain>
    </source>
</reference>
<evidence type="ECO:0000313" key="2">
    <source>
        <dbReference type="Proteomes" id="UP000192674"/>
    </source>
</evidence>
<organism evidence="1 2">
    <name type="scientific">Kibdelosporangium aridum</name>
    <dbReference type="NCBI Taxonomy" id="2030"/>
    <lineage>
        <taxon>Bacteria</taxon>
        <taxon>Bacillati</taxon>
        <taxon>Actinomycetota</taxon>
        <taxon>Actinomycetes</taxon>
        <taxon>Pseudonocardiales</taxon>
        <taxon>Pseudonocardiaceae</taxon>
        <taxon>Kibdelosporangium</taxon>
    </lineage>
</organism>
<gene>
    <name evidence="1" type="ORF">SAMN05661093_05401</name>
</gene>
<evidence type="ECO:0000313" key="1">
    <source>
        <dbReference type="EMBL" id="SMD16076.1"/>
    </source>
</evidence>
<dbReference type="Proteomes" id="UP000192674">
    <property type="component" value="Unassembled WGS sequence"/>
</dbReference>
<name>A0A1Y5XW85_KIBAR</name>
<dbReference type="AlphaFoldDB" id="A0A1Y5XW85"/>
<protein>
    <submittedName>
        <fullName evidence="1">Uncharacterized protein</fullName>
    </submittedName>
</protein>
<keyword evidence="2" id="KW-1185">Reference proteome</keyword>
<dbReference type="RefSeq" id="WP_084429720.1">
    <property type="nucleotide sequence ID" value="NZ_FWXV01000004.1"/>
</dbReference>
<accession>A0A1Y5XW85</accession>
<dbReference type="OrthoDB" id="3698318at2"/>
<sequence>MERVQDPVTKWCVLIEETVGRGESQRWGVSEISKFDTRDEALAAAEQAVREYQPQHPTFAKGRDAYQVGEDSWIVWVPGATREYHFRVSVGKQV</sequence>